<proteinExistence type="predicted"/>
<gene>
    <name evidence="1" type="ORF">Tci_627682</name>
</gene>
<comment type="caution">
    <text evidence="1">The sequence shown here is derived from an EMBL/GenBank/DDBJ whole genome shotgun (WGS) entry which is preliminary data.</text>
</comment>
<protein>
    <recommendedName>
        <fullName evidence="2">Integrase, catalytic region, zinc finger, CCHC-type, peptidase aspartic, catalytic</fullName>
    </recommendedName>
</protein>
<evidence type="ECO:0000313" key="1">
    <source>
        <dbReference type="EMBL" id="GFA55710.1"/>
    </source>
</evidence>
<accession>A0A699JV78</accession>
<dbReference type="AlphaFoldDB" id="A0A699JV78"/>
<dbReference type="EMBL" id="BKCJ010445077">
    <property type="protein sequence ID" value="GFA55710.1"/>
    <property type="molecule type" value="Genomic_DNA"/>
</dbReference>
<reference evidence="1" key="1">
    <citation type="journal article" date="2019" name="Sci. Rep.">
        <title>Draft genome of Tanacetum cinerariifolium, the natural source of mosquito coil.</title>
        <authorList>
            <person name="Yamashiro T."/>
            <person name="Shiraishi A."/>
            <person name="Satake H."/>
            <person name="Nakayama K."/>
        </authorList>
    </citation>
    <scope>NUCLEOTIDE SEQUENCE</scope>
</reference>
<sequence length="106" mass="11589">QNGPLIWPIVTKEDGTTRTKTYAELSATEKIQADCDCKATNIVLQGLVVPMFSQRDDPIACLNKAMAFLIDEEKVMMAEALEFGQTLDKEQLAFLADLGIPDGQGV</sequence>
<organism evidence="1">
    <name type="scientific">Tanacetum cinerariifolium</name>
    <name type="common">Dalmatian daisy</name>
    <name type="synonym">Chrysanthemum cinerariifolium</name>
    <dbReference type="NCBI Taxonomy" id="118510"/>
    <lineage>
        <taxon>Eukaryota</taxon>
        <taxon>Viridiplantae</taxon>
        <taxon>Streptophyta</taxon>
        <taxon>Embryophyta</taxon>
        <taxon>Tracheophyta</taxon>
        <taxon>Spermatophyta</taxon>
        <taxon>Magnoliopsida</taxon>
        <taxon>eudicotyledons</taxon>
        <taxon>Gunneridae</taxon>
        <taxon>Pentapetalae</taxon>
        <taxon>asterids</taxon>
        <taxon>campanulids</taxon>
        <taxon>Asterales</taxon>
        <taxon>Asteraceae</taxon>
        <taxon>Asteroideae</taxon>
        <taxon>Anthemideae</taxon>
        <taxon>Anthemidinae</taxon>
        <taxon>Tanacetum</taxon>
    </lineage>
</organism>
<evidence type="ECO:0008006" key="2">
    <source>
        <dbReference type="Google" id="ProtNLM"/>
    </source>
</evidence>
<feature type="non-terminal residue" evidence="1">
    <location>
        <position position="1"/>
    </location>
</feature>
<name>A0A699JV78_TANCI</name>